<keyword evidence="2" id="KW-1185">Reference proteome</keyword>
<name>A0ACC1JCG9_9FUNG</name>
<dbReference type="EC" id="1.2.1.95" evidence="1"/>
<comment type="caution">
    <text evidence="1">The sequence shown here is derived from an EMBL/GenBank/DDBJ whole genome shotgun (WGS) entry which is preliminary data.</text>
</comment>
<keyword evidence="1" id="KW-0560">Oxidoreductase</keyword>
<accession>A0ACC1JCG9</accession>
<sequence length="828" mass="90640">MPIRTTLTTPATSLVNIADLAERLTRWQSRLSSPTELQLPTDYPRPIPLKAVEAVDTFELPAASSLSVLQVSLGLQQMQEEKGEAPTANPFSVLLAAFAVLLHRYTAEEDIVVGSSSESLNPLVLRLDVKPSESFVDVLQMVERVSREASEDEVPFTALMAAMAKQQGVEDANAAPSLFRVRFFNQADTDTDTLQKTITASTDLTVLIRQKTTASLRQLHPSIELQITYNQILFSQQRIAHMVAQLQMVLATAADTVSRVQAGHALQSEHEVGRMNIASDLDYQACPSPRADLHWSQFPGSITEIFAKNALAHPDRRFVVESVLRTEDGKDKLAMRSFTYAQMLRAARVLSRTLRDGGIQREDVVIVYAYRGVDLVVAILGVLMAGATYSVVDPAYPAARQNIYLSVAQPRGLVVLKHAGELPDEVKQYVASELDVVCTVPALELLDSGELLGSDAVVEAAKAVDITSDVNDDIVPVGHDSIGTLSFTSGSTGIPKGVRGRHYSLTHFYPWMSQEFQIGSGDRFTMLSGIAHDPIQRDVFTPVFFGAELHIPTSEDIGIPGQLAQWMADHEISITHLTPAMGQLLSANATSAIPSLKNAFFVGDLLTKRDCHRLQSLADNCRIINMYGTTETQRAVSYCPIPPHSTSPGFLAGAKDVIPAGRGMADVQLLVVNKHGSGGMCAVGEVGEIYVRSGGLAEGYLRLPEATAEKFVPNWFGAAPPTDAAELPFYQGARDRMYRTGDLGRYRADGDVECIGRIDDQVKIRGFRIELGEINNMLSQHPRIRANVTLVKRDKYEEKTLVAYIVPSEDEQKRADDPGRHALIKDIR</sequence>
<dbReference type="Proteomes" id="UP001150603">
    <property type="component" value="Unassembled WGS sequence"/>
</dbReference>
<proteinExistence type="predicted"/>
<organism evidence="1 2">
    <name type="scientific">Linderina macrospora</name>
    <dbReference type="NCBI Taxonomy" id="4868"/>
    <lineage>
        <taxon>Eukaryota</taxon>
        <taxon>Fungi</taxon>
        <taxon>Fungi incertae sedis</taxon>
        <taxon>Zoopagomycota</taxon>
        <taxon>Kickxellomycotina</taxon>
        <taxon>Kickxellomycetes</taxon>
        <taxon>Kickxellales</taxon>
        <taxon>Kickxellaceae</taxon>
        <taxon>Linderina</taxon>
    </lineage>
</organism>
<reference evidence="1" key="1">
    <citation type="submission" date="2022-07" db="EMBL/GenBank/DDBJ databases">
        <title>Phylogenomic reconstructions and comparative analyses of Kickxellomycotina fungi.</title>
        <authorList>
            <person name="Reynolds N.K."/>
            <person name="Stajich J.E."/>
            <person name="Barry K."/>
            <person name="Grigoriev I.V."/>
            <person name="Crous P."/>
            <person name="Smith M.E."/>
        </authorList>
    </citation>
    <scope>NUCLEOTIDE SEQUENCE</scope>
    <source>
        <strain evidence="1">NRRL 5244</strain>
    </source>
</reference>
<evidence type="ECO:0000313" key="1">
    <source>
        <dbReference type="EMBL" id="KAJ1946407.1"/>
    </source>
</evidence>
<evidence type="ECO:0000313" key="2">
    <source>
        <dbReference type="Proteomes" id="UP001150603"/>
    </source>
</evidence>
<feature type="non-terminal residue" evidence="1">
    <location>
        <position position="828"/>
    </location>
</feature>
<protein>
    <submittedName>
        <fullName evidence="1">Large subunit of alpha-aminoadipate reductase</fullName>
        <ecNumber evidence="1">1.2.1.95</ecNumber>
    </submittedName>
</protein>
<gene>
    <name evidence="1" type="primary">LYS2</name>
    <name evidence="1" type="ORF">FBU59_002037</name>
</gene>
<dbReference type="EMBL" id="JANBPW010001054">
    <property type="protein sequence ID" value="KAJ1946407.1"/>
    <property type="molecule type" value="Genomic_DNA"/>
</dbReference>